<evidence type="ECO:0000313" key="2">
    <source>
        <dbReference type="EMBL" id="PIQ89562.1"/>
    </source>
</evidence>
<comment type="caution">
    <text evidence="2">The sequence shown here is derived from an EMBL/GenBank/DDBJ whole genome shotgun (WGS) entry which is preliminary data.</text>
</comment>
<reference evidence="2 3" key="1">
    <citation type="submission" date="2017-09" db="EMBL/GenBank/DDBJ databases">
        <title>Depth-based differentiation of microbial function through sediment-hosted aquifers and enrichment of novel symbionts in the deep terrestrial subsurface.</title>
        <authorList>
            <person name="Probst A.J."/>
            <person name="Ladd B."/>
            <person name="Jarett J.K."/>
            <person name="Geller-Mcgrath D.E."/>
            <person name="Sieber C.M."/>
            <person name="Emerson J.B."/>
            <person name="Anantharaman K."/>
            <person name="Thomas B.C."/>
            <person name="Malmstrom R."/>
            <person name="Stieglmeier M."/>
            <person name="Klingl A."/>
            <person name="Woyke T."/>
            <person name="Ryan C.M."/>
            <person name="Banfield J.F."/>
        </authorList>
    </citation>
    <scope>NUCLEOTIDE SEQUENCE [LARGE SCALE GENOMIC DNA]</scope>
    <source>
        <strain evidence="2">CG11_big_fil_rev_8_21_14_0_20_42_13</strain>
    </source>
</reference>
<dbReference type="GO" id="GO:0035438">
    <property type="term" value="F:cyclic-di-GMP binding"/>
    <property type="evidence" value="ECO:0007669"/>
    <property type="project" value="InterPro"/>
</dbReference>
<evidence type="ECO:0000259" key="1">
    <source>
        <dbReference type="Pfam" id="PF07238"/>
    </source>
</evidence>
<evidence type="ECO:0000313" key="3">
    <source>
        <dbReference type="Proteomes" id="UP000229641"/>
    </source>
</evidence>
<gene>
    <name evidence="2" type="ORF">COV72_02760</name>
</gene>
<accession>A0A2H0LYV9</accession>
<name>A0A2H0LYV9_9BACT</name>
<feature type="domain" description="PilZ" evidence="1">
    <location>
        <begin position="6"/>
        <end position="107"/>
    </location>
</feature>
<proteinExistence type="predicted"/>
<organism evidence="2 3">
    <name type="scientific">Candidatus Ghiorseimicrobium undicola</name>
    <dbReference type="NCBI Taxonomy" id="1974746"/>
    <lineage>
        <taxon>Bacteria</taxon>
        <taxon>Pseudomonadati</taxon>
        <taxon>Candidatus Omnitrophota</taxon>
        <taxon>Candidatus Ghiorseimicrobium</taxon>
    </lineage>
</organism>
<dbReference type="EMBL" id="PCWA01000035">
    <property type="protein sequence ID" value="PIQ89562.1"/>
    <property type="molecule type" value="Genomic_DNA"/>
</dbReference>
<protein>
    <recommendedName>
        <fullName evidence="1">PilZ domain-containing protein</fullName>
    </recommendedName>
</protein>
<dbReference type="Pfam" id="PF07238">
    <property type="entry name" value="PilZ"/>
    <property type="match status" value="1"/>
</dbReference>
<dbReference type="SUPFAM" id="SSF141371">
    <property type="entry name" value="PilZ domain-like"/>
    <property type="match status" value="1"/>
</dbReference>
<sequence>MIPIPNKRRFPRFNYSIPVKYQLRNELIPFYTVTRDISVGGLKILTNKFIPPNTDISIEVKLTSERIINAKTKVAWSNRIEHSEQYLSGLKFFEINPDDRQNVSELVSYALKH</sequence>
<dbReference type="Gene3D" id="2.40.10.220">
    <property type="entry name" value="predicted glycosyltransferase like domains"/>
    <property type="match status" value="1"/>
</dbReference>
<dbReference type="Proteomes" id="UP000229641">
    <property type="component" value="Unassembled WGS sequence"/>
</dbReference>
<dbReference type="InterPro" id="IPR009875">
    <property type="entry name" value="PilZ_domain"/>
</dbReference>
<dbReference type="AlphaFoldDB" id="A0A2H0LYV9"/>